<accession>A0ACA9NBZ4</accession>
<comment type="caution">
    <text evidence="1">The sequence shown here is derived from an EMBL/GenBank/DDBJ whole genome shotgun (WGS) entry which is preliminary data.</text>
</comment>
<keyword evidence="2" id="KW-1185">Reference proteome</keyword>
<evidence type="ECO:0000313" key="2">
    <source>
        <dbReference type="Proteomes" id="UP000789860"/>
    </source>
</evidence>
<reference evidence="1" key="1">
    <citation type="submission" date="2021-06" db="EMBL/GenBank/DDBJ databases">
        <authorList>
            <person name="Kallberg Y."/>
            <person name="Tangrot J."/>
            <person name="Rosling A."/>
        </authorList>
    </citation>
    <scope>NUCLEOTIDE SEQUENCE</scope>
    <source>
        <strain evidence="1">AU212A</strain>
    </source>
</reference>
<sequence length="256" mass="29490">MTEKTLQEWLDENYLNNEKDVKILMGYFSHITPDCHYDSLSKEDKESYGSPSLWTCPPSITKGGELDLREYVCLKRIWIDKMCLSTPFTKLVLGCLLQLTHLELRESNLDCLDVSECPNLIELIFCKNKSALKIKVNKFAPIKKLLLNYTTLKDLEFLENINKKNVTCSSFSYSKFSQQDLSCLAEFVNLEILFLYQSTFYGDLKPLAFMNRLEFLSISFTDIDGGLEYLPDGINRLCCDGDTKSKVKNIEESLKK</sequence>
<protein>
    <submittedName>
        <fullName evidence="1">3309_t:CDS:1</fullName>
    </submittedName>
</protein>
<proteinExistence type="predicted"/>
<dbReference type="EMBL" id="CAJVPM010021832">
    <property type="protein sequence ID" value="CAG8642166.1"/>
    <property type="molecule type" value="Genomic_DNA"/>
</dbReference>
<organism evidence="1 2">
    <name type="scientific">Scutellospora calospora</name>
    <dbReference type="NCBI Taxonomy" id="85575"/>
    <lineage>
        <taxon>Eukaryota</taxon>
        <taxon>Fungi</taxon>
        <taxon>Fungi incertae sedis</taxon>
        <taxon>Mucoromycota</taxon>
        <taxon>Glomeromycotina</taxon>
        <taxon>Glomeromycetes</taxon>
        <taxon>Diversisporales</taxon>
        <taxon>Gigasporaceae</taxon>
        <taxon>Scutellospora</taxon>
    </lineage>
</organism>
<evidence type="ECO:0000313" key="1">
    <source>
        <dbReference type="EMBL" id="CAG8642166.1"/>
    </source>
</evidence>
<dbReference type="Proteomes" id="UP000789860">
    <property type="component" value="Unassembled WGS sequence"/>
</dbReference>
<name>A0ACA9NBZ4_9GLOM</name>
<gene>
    <name evidence="1" type="ORF">SCALOS_LOCUS8363</name>
</gene>